<protein>
    <submittedName>
        <fullName evidence="4">CBS domain-containing protein</fullName>
    </submittedName>
</protein>
<name>A0A849BS47_9NOCA</name>
<gene>
    <name evidence="4" type="ORF">HLB23_03480</name>
</gene>
<keyword evidence="5" id="KW-1185">Reference proteome</keyword>
<dbReference type="AlphaFoldDB" id="A0A849BS47"/>
<evidence type="ECO:0000313" key="5">
    <source>
        <dbReference type="Proteomes" id="UP000586827"/>
    </source>
</evidence>
<keyword evidence="1 2" id="KW-0129">CBS domain</keyword>
<reference evidence="4 5" key="1">
    <citation type="submission" date="2020-05" db="EMBL/GenBank/DDBJ databases">
        <title>MicrobeNet Type strains.</title>
        <authorList>
            <person name="Nicholson A.C."/>
        </authorList>
    </citation>
    <scope>NUCLEOTIDE SEQUENCE [LARGE SCALE GENOMIC DNA]</scope>
    <source>
        <strain evidence="4 5">JCM 3224</strain>
    </source>
</reference>
<dbReference type="EMBL" id="JABELX010000001">
    <property type="protein sequence ID" value="NNH68944.1"/>
    <property type="molecule type" value="Genomic_DNA"/>
</dbReference>
<organism evidence="4 5">
    <name type="scientific">Nocardia uniformis</name>
    <dbReference type="NCBI Taxonomy" id="53432"/>
    <lineage>
        <taxon>Bacteria</taxon>
        <taxon>Bacillati</taxon>
        <taxon>Actinomycetota</taxon>
        <taxon>Actinomycetes</taxon>
        <taxon>Mycobacteriales</taxon>
        <taxon>Nocardiaceae</taxon>
        <taxon>Nocardia</taxon>
    </lineage>
</organism>
<dbReference type="InterPro" id="IPR044725">
    <property type="entry name" value="CBSX3_CBS_dom"/>
</dbReference>
<feature type="domain" description="CBS" evidence="3">
    <location>
        <begin position="76"/>
        <end position="132"/>
    </location>
</feature>
<dbReference type="CDD" id="cd04623">
    <property type="entry name" value="CBS_pair_bac_euk"/>
    <property type="match status" value="1"/>
</dbReference>
<dbReference type="PANTHER" id="PTHR43080">
    <property type="entry name" value="CBS DOMAIN-CONTAINING PROTEIN CBSX3, MITOCHONDRIAL"/>
    <property type="match status" value="1"/>
</dbReference>
<evidence type="ECO:0000256" key="2">
    <source>
        <dbReference type="PROSITE-ProRule" id="PRU00703"/>
    </source>
</evidence>
<dbReference type="InterPro" id="IPR051257">
    <property type="entry name" value="Diverse_CBS-Domain"/>
</dbReference>
<dbReference type="Pfam" id="PF00571">
    <property type="entry name" value="CBS"/>
    <property type="match status" value="2"/>
</dbReference>
<dbReference type="InterPro" id="IPR046342">
    <property type="entry name" value="CBS_dom_sf"/>
</dbReference>
<dbReference type="RefSeq" id="WP_067525900.1">
    <property type="nucleotide sequence ID" value="NZ_JABELX010000001.1"/>
</dbReference>
<sequence length="142" mass="15660">MRISEILRRKGAHVVTIAPDATVHALLETLATNNVGAVVVSPDGSYMVGIASERDVVRCLHARGPDVLDKPVSEIMTEVVHTCSPDDRIETLNERMTEHRIRHLPVVVDGRMIGIVSIGDVVKSQIAELEDEREHLVNYLHG</sequence>
<dbReference type="SUPFAM" id="SSF54631">
    <property type="entry name" value="CBS-domain pair"/>
    <property type="match status" value="1"/>
</dbReference>
<comment type="caution">
    <text evidence="4">The sequence shown here is derived from an EMBL/GenBank/DDBJ whole genome shotgun (WGS) entry which is preliminary data.</text>
</comment>
<evidence type="ECO:0000313" key="4">
    <source>
        <dbReference type="EMBL" id="NNH68944.1"/>
    </source>
</evidence>
<feature type="domain" description="CBS" evidence="3">
    <location>
        <begin position="7"/>
        <end position="67"/>
    </location>
</feature>
<dbReference type="PROSITE" id="PS51371">
    <property type="entry name" value="CBS"/>
    <property type="match status" value="2"/>
</dbReference>
<dbReference type="InterPro" id="IPR000644">
    <property type="entry name" value="CBS_dom"/>
</dbReference>
<dbReference type="Gene3D" id="3.10.580.10">
    <property type="entry name" value="CBS-domain"/>
    <property type="match status" value="1"/>
</dbReference>
<dbReference type="PANTHER" id="PTHR43080:SF2">
    <property type="entry name" value="CBS DOMAIN-CONTAINING PROTEIN"/>
    <property type="match status" value="1"/>
</dbReference>
<dbReference type="Proteomes" id="UP000586827">
    <property type="component" value="Unassembled WGS sequence"/>
</dbReference>
<evidence type="ECO:0000259" key="3">
    <source>
        <dbReference type="PROSITE" id="PS51371"/>
    </source>
</evidence>
<accession>A0A849BS47</accession>
<evidence type="ECO:0000256" key="1">
    <source>
        <dbReference type="ARBA" id="ARBA00023122"/>
    </source>
</evidence>
<proteinExistence type="predicted"/>
<dbReference type="SMART" id="SM00116">
    <property type="entry name" value="CBS"/>
    <property type="match status" value="2"/>
</dbReference>